<comment type="caution">
    <text evidence="1">The sequence shown here is derived from an EMBL/GenBank/DDBJ whole genome shotgun (WGS) entry which is preliminary data.</text>
</comment>
<evidence type="ECO:0000313" key="2">
    <source>
        <dbReference type="Proteomes" id="UP000544551"/>
    </source>
</evidence>
<dbReference type="GO" id="GO:0003677">
    <property type="term" value="F:DNA binding"/>
    <property type="evidence" value="ECO:0007669"/>
    <property type="project" value="InterPro"/>
</dbReference>
<reference evidence="1 2" key="1">
    <citation type="submission" date="2020-04" db="EMBL/GenBank/DDBJ databases">
        <authorList>
            <person name="Hitch T.C.A."/>
            <person name="Wylensek D."/>
            <person name="Clavel T."/>
        </authorList>
    </citation>
    <scope>NUCLEOTIDE SEQUENCE [LARGE SCALE GENOMIC DNA]</scope>
    <source>
        <strain evidence="1 2">BL-383-APC-3D</strain>
    </source>
</reference>
<gene>
    <name evidence="1" type="ORF">HF853_05860</name>
</gene>
<proteinExistence type="predicted"/>
<sequence>MCEIVNATFKTSIKKVQQPTADVYDPTLLVTYSSLTNTPVEDTVKQLQQTSSIKTMQNAIGAFHQRVLGSVDGWTDSGPQGGGFDIMSEGKVPAAGNRKVLMEVKMRWNTIKASDEHYTHQRLAEAVKHFGGHSEAVAYLAQIIPAKNRAYDEPWVVTGRTALEHVRSADGKTTYHLVTGQPTALEDLLKVLPHAFNHVLGKQNLPHLDFSNSVDVAILNERLTLALPTSSALPVE</sequence>
<evidence type="ECO:0000313" key="1">
    <source>
        <dbReference type="EMBL" id="NME89201.1"/>
    </source>
</evidence>
<dbReference type="GO" id="GO:0009307">
    <property type="term" value="P:DNA restriction-modification system"/>
    <property type="evidence" value="ECO:0007669"/>
    <property type="project" value="InterPro"/>
</dbReference>
<organism evidence="1 2">
    <name type="scientific">Corynebacterium stationis</name>
    <dbReference type="NCBI Taxonomy" id="1705"/>
    <lineage>
        <taxon>Bacteria</taxon>
        <taxon>Bacillati</taxon>
        <taxon>Actinomycetota</taxon>
        <taxon>Actinomycetes</taxon>
        <taxon>Mycobacteriales</taxon>
        <taxon>Corynebacteriaceae</taxon>
        <taxon>Corynebacterium</taxon>
    </lineage>
</organism>
<dbReference type="GO" id="GO:0009036">
    <property type="term" value="F:type II site-specific deoxyribonuclease activity"/>
    <property type="evidence" value="ECO:0007669"/>
    <property type="project" value="InterPro"/>
</dbReference>
<name>A0AB36CJT8_9CORY</name>
<dbReference type="InterPro" id="IPR019057">
    <property type="entry name" value="Restrct_endonuc_II_Eco47II"/>
</dbReference>
<accession>A0AB36CJT8</accession>
<dbReference type="Pfam" id="PF09553">
    <property type="entry name" value="RE_Eco47II"/>
    <property type="match status" value="1"/>
</dbReference>
<keyword evidence="1" id="KW-0255">Endonuclease</keyword>
<protein>
    <submittedName>
        <fullName evidence="1">Eco47II family restriction endonuclease</fullName>
    </submittedName>
</protein>
<keyword evidence="1" id="KW-0378">Hydrolase</keyword>
<dbReference type="EMBL" id="JABAFZ010000004">
    <property type="protein sequence ID" value="NME89201.1"/>
    <property type="molecule type" value="Genomic_DNA"/>
</dbReference>
<dbReference type="AlphaFoldDB" id="A0AB36CJT8"/>
<dbReference type="Proteomes" id="UP000544551">
    <property type="component" value="Unassembled WGS sequence"/>
</dbReference>
<keyword evidence="1" id="KW-0540">Nuclease</keyword>